<dbReference type="EMBL" id="JASSPP010000011">
    <property type="protein sequence ID" value="MDK9581089.1"/>
    <property type="molecule type" value="Genomic_DNA"/>
</dbReference>
<comment type="catalytic activity">
    <reaction evidence="5 6">
        <text>NAD(+) + ATP = ADP + NADP(+) + H(+)</text>
        <dbReference type="Rhea" id="RHEA:18629"/>
        <dbReference type="ChEBI" id="CHEBI:15378"/>
        <dbReference type="ChEBI" id="CHEBI:30616"/>
        <dbReference type="ChEBI" id="CHEBI:57540"/>
        <dbReference type="ChEBI" id="CHEBI:58349"/>
        <dbReference type="ChEBI" id="CHEBI:456216"/>
        <dbReference type="EC" id="2.7.1.23"/>
    </reaction>
</comment>
<keyword evidence="3 6" id="KW-0521">NADP</keyword>
<feature type="binding site" evidence="6">
    <location>
        <position position="137"/>
    </location>
    <ligand>
        <name>NAD(+)</name>
        <dbReference type="ChEBI" id="CHEBI:57540"/>
    </ligand>
</feature>
<dbReference type="HAMAP" id="MF_00361">
    <property type="entry name" value="NAD_kinase"/>
    <property type="match status" value="1"/>
</dbReference>
<feature type="binding site" evidence="6">
    <location>
        <begin position="110"/>
        <end position="111"/>
    </location>
    <ligand>
        <name>NAD(+)</name>
        <dbReference type="ChEBI" id="CHEBI:57540"/>
    </ligand>
</feature>
<dbReference type="Pfam" id="PF20143">
    <property type="entry name" value="NAD_kinase_C"/>
    <property type="match status" value="1"/>
</dbReference>
<accession>A0ABT7HKN1</accession>
<reference evidence="7 8" key="1">
    <citation type="submission" date="2023-06" db="EMBL/GenBank/DDBJ databases">
        <title>Antibody response to the Sneathia vaginalis cytopathogenic toxin A during pregnancy.</title>
        <authorList>
            <person name="Mccoy Z.T."/>
            <person name="Serrano M.G."/>
            <person name="Spaine K."/>
            <person name="Edwards D.J."/>
            <person name="Buck G.A."/>
            <person name="Jefferson K."/>
        </authorList>
    </citation>
    <scope>NUCLEOTIDE SEQUENCE [LARGE SCALE GENOMIC DNA]</scope>
    <source>
        <strain evidence="7 8">CCUG 42621</strain>
    </source>
</reference>
<evidence type="ECO:0000256" key="3">
    <source>
        <dbReference type="ARBA" id="ARBA00022857"/>
    </source>
</evidence>
<dbReference type="Gene3D" id="3.40.50.10330">
    <property type="entry name" value="Probable inorganic polyphosphate/atp-NAD kinase, domain 1"/>
    <property type="match status" value="1"/>
</dbReference>
<keyword evidence="8" id="KW-1185">Reference proteome</keyword>
<dbReference type="Proteomes" id="UP001225134">
    <property type="component" value="Unassembled WGS sequence"/>
</dbReference>
<dbReference type="Gene3D" id="2.60.200.30">
    <property type="entry name" value="Probable inorganic polyphosphate/atp-NAD kinase, domain 2"/>
    <property type="match status" value="1"/>
</dbReference>
<evidence type="ECO:0000313" key="8">
    <source>
        <dbReference type="Proteomes" id="UP001225134"/>
    </source>
</evidence>
<name>A0ABT7HKN1_9FUSO</name>
<dbReference type="PANTHER" id="PTHR20275:SF0">
    <property type="entry name" value="NAD KINASE"/>
    <property type="match status" value="1"/>
</dbReference>
<comment type="caution">
    <text evidence="7">The sequence shown here is derived from an EMBL/GenBank/DDBJ whole genome shotgun (WGS) entry which is preliminary data.</text>
</comment>
<comment type="similarity">
    <text evidence="6">Belongs to the NAD kinase family.</text>
</comment>
<evidence type="ECO:0000256" key="2">
    <source>
        <dbReference type="ARBA" id="ARBA00022777"/>
    </source>
</evidence>
<dbReference type="InterPro" id="IPR017437">
    <property type="entry name" value="ATP-NAD_kinase_PpnK-typ_C"/>
</dbReference>
<dbReference type="InterPro" id="IPR017438">
    <property type="entry name" value="ATP-NAD_kinase_N"/>
</dbReference>
<comment type="caution">
    <text evidence="6">Lacks conserved residue(s) required for the propagation of feature annotation.</text>
</comment>
<protein>
    <recommendedName>
        <fullName evidence="6">NAD kinase</fullName>
        <ecNumber evidence="6">2.7.1.23</ecNumber>
    </recommendedName>
    <alternativeName>
        <fullName evidence="6">ATP-dependent NAD kinase</fullName>
    </alternativeName>
</protein>
<evidence type="ECO:0000256" key="6">
    <source>
        <dbReference type="HAMAP-Rule" id="MF_00361"/>
    </source>
</evidence>
<evidence type="ECO:0000313" key="7">
    <source>
        <dbReference type="EMBL" id="MDK9581089.1"/>
    </source>
</evidence>
<feature type="binding site" evidence="6">
    <location>
        <begin position="41"/>
        <end position="42"/>
    </location>
    <ligand>
        <name>NAD(+)</name>
        <dbReference type="ChEBI" id="CHEBI:57540"/>
    </ligand>
</feature>
<dbReference type="Pfam" id="PF01513">
    <property type="entry name" value="NAD_kinase"/>
    <property type="match status" value="1"/>
</dbReference>
<evidence type="ECO:0000256" key="5">
    <source>
        <dbReference type="ARBA" id="ARBA00047925"/>
    </source>
</evidence>
<feature type="binding site" evidence="6">
    <location>
        <position position="135"/>
    </location>
    <ligand>
        <name>NAD(+)</name>
        <dbReference type="ChEBI" id="CHEBI:57540"/>
    </ligand>
</feature>
<evidence type="ECO:0000256" key="4">
    <source>
        <dbReference type="ARBA" id="ARBA00023027"/>
    </source>
</evidence>
<comment type="cofactor">
    <cofactor evidence="6">
        <name>a divalent metal cation</name>
        <dbReference type="ChEBI" id="CHEBI:60240"/>
    </cofactor>
</comment>
<organism evidence="7 8">
    <name type="scientific">Sneathia sanguinegens</name>
    <dbReference type="NCBI Taxonomy" id="40543"/>
    <lineage>
        <taxon>Bacteria</taxon>
        <taxon>Fusobacteriati</taxon>
        <taxon>Fusobacteriota</taxon>
        <taxon>Fusobacteriia</taxon>
        <taxon>Fusobacteriales</taxon>
        <taxon>Leptotrichiaceae</taxon>
        <taxon>Sneathia</taxon>
    </lineage>
</organism>
<keyword evidence="4 6" id="KW-0520">NAD</keyword>
<comment type="function">
    <text evidence="6">Involved in the regulation of the intracellular balance of NAD and NADP, and is a key enzyme in the biosynthesis of NADP. Catalyzes specifically the phosphorylation on 2'-hydroxyl of the adenosine moiety of NAD to yield NADP.</text>
</comment>
<keyword evidence="1 6" id="KW-0808">Transferase</keyword>
<comment type="subcellular location">
    <subcellularLocation>
        <location evidence="6">Cytoplasm</location>
    </subcellularLocation>
</comment>
<keyword evidence="6" id="KW-0547">Nucleotide-binding</keyword>
<dbReference type="RefSeq" id="WP_285153362.1">
    <property type="nucleotide sequence ID" value="NZ_JASSPP010000011.1"/>
</dbReference>
<dbReference type="PANTHER" id="PTHR20275">
    <property type="entry name" value="NAD KINASE"/>
    <property type="match status" value="1"/>
</dbReference>
<proteinExistence type="inferred from homology"/>
<dbReference type="GO" id="GO:0016301">
    <property type="term" value="F:kinase activity"/>
    <property type="evidence" value="ECO:0007669"/>
    <property type="project" value="UniProtKB-KW"/>
</dbReference>
<feature type="binding site" evidence="6">
    <location>
        <begin position="148"/>
        <end position="153"/>
    </location>
    <ligand>
        <name>NAD(+)</name>
        <dbReference type="ChEBI" id="CHEBI:57540"/>
    </ligand>
</feature>
<keyword evidence="2 6" id="KW-0418">Kinase</keyword>
<dbReference type="SUPFAM" id="SSF111331">
    <property type="entry name" value="NAD kinase/diacylglycerol kinase-like"/>
    <property type="match status" value="1"/>
</dbReference>
<feature type="active site" description="Proton acceptor" evidence="6">
    <location>
        <position position="41"/>
    </location>
</feature>
<dbReference type="InterPro" id="IPR002504">
    <property type="entry name" value="NADK"/>
</dbReference>
<keyword evidence="6" id="KW-0067">ATP-binding</keyword>
<gene>
    <name evidence="6" type="primary">nadK</name>
    <name evidence="7" type="ORF">QQA45_06235</name>
</gene>
<keyword evidence="6" id="KW-0963">Cytoplasm</keyword>
<dbReference type="InterPro" id="IPR016064">
    <property type="entry name" value="NAD/diacylglycerol_kinase_sf"/>
</dbReference>
<feature type="binding site" evidence="6">
    <location>
        <position position="46"/>
    </location>
    <ligand>
        <name>NAD(+)</name>
        <dbReference type="ChEBI" id="CHEBI:57540"/>
    </ligand>
</feature>
<dbReference type="EC" id="2.7.1.23" evidence="6"/>
<sequence>MKILIVKKDKLNIEKEIQILKKYSIEIVNDKPDYIITFGGDGTILRAMKYAMKYRKPILAVNFGRIGYMADIEASFFEKRIRELKNKDFNLSKRYLLECKVGMKKYYALNEIAFKFENMGELSLYDENVEITGFRGDGLIISTPTGSTAYAMSAGGSIIHPSIKVLNIVAISPQYLGTRPLILPDRNLKVISKARIYVDGKLKKKIFVKKFLLNIQKNILN</sequence>
<evidence type="ECO:0000256" key="1">
    <source>
        <dbReference type="ARBA" id="ARBA00022679"/>
    </source>
</evidence>